<comment type="caution">
    <text evidence="6">The sequence shown here is derived from an EMBL/GenBank/DDBJ whole genome shotgun (WGS) entry which is preliminary data.</text>
</comment>
<dbReference type="PANTHER" id="PTHR11240">
    <property type="entry name" value="RIBONUCLEASE T2"/>
    <property type="match status" value="1"/>
</dbReference>
<organism evidence="6 7">
    <name type="scientific">Lithocarpus litseifolius</name>
    <dbReference type="NCBI Taxonomy" id="425828"/>
    <lineage>
        <taxon>Eukaryota</taxon>
        <taxon>Viridiplantae</taxon>
        <taxon>Streptophyta</taxon>
        <taxon>Embryophyta</taxon>
        <taxon>Tracheophyta</taxon>
        <taxon>Spermatophyta</taxon>
        <taxon>Magnoliopsida</taxon>
        <taxon>eudicotyledons</taxon>
        <taxon>Gunneridae</taxon>
        <taxon>Pentapetalae</taxon>
        <taxon>rosids</taxon>
        <taxon>fabids</taxon>
        <taxon>Fagales</taxon>
        <taxon>Fagaceae</taxon>
        <taxon>Lithocarpus</taxon>
    </lineage>
</organism>
<keyword evidence="7" id="KW-1185">Reference proteome</keyword>
<evidence type="ECO:0000256" key="1">
    <source>
        <dbReference type="ARBA" id="ARBA00007469"/>
    </source>
</evidence>
<dbReference type="PROSITE" id="PS00530">
    <property type="entry name" value="RNASE_T2_1"/>
    <property type="match status" value="1"/>
</dbReference>
<evidence type="ECO:0000256" key="4">
    <source>
        <dbReference type="RuleBase" id="RU004328"/>
    </source>
</evidence>
<dbReference type="Proteomes" id="UP001459277">
    <property type="component" value="Unassembled WGS sequence"/>
</dbReference>
<dbReference type="SUPFAM" id="SSF55895">
    <property type="entry name" value="Ribonuclease Rh-like"/>
    <property type="match status" value="1"/>
</dbReference>
<feature type="chain" id="PRO_5043688317" evidence="5">
    <location>
        <begin position="19"/>
        <end position="217"/>
    </location>
</feature>
<dbReference type="InterPro" id="IPR036430">
    <property type="entry name" value="RNase_T2-like_sf"/>
</dbReference>
<dbReference type="Pfam" id="PF00445">
    <property type="entry name" value="Ribonuclease_T2"/>
    <property type="match status" value="1"/>
</dbReference>
<dbReference type="GO" id="GO:0005576">
    <property type="term" value="C:extracellular region"/>
    <property type="evidence" value="ECO:0007669"/>
    <property type="project" value="TreeGrafter"/>
</dbReference>
<evidence type="ECO:0000313" key="6">
    <source>
        <dbReference type="EMBL" id="KAL0006018.1"/>
    </source>
</evidence>
<feature type="signal peptide" evidence="5">
    <location>
        <begin position="1"/>
        <end position="18"/>
    </location>
</feature>
<dbReference type="AlphaFoldDB" id="A0AAW2D5Z6"/>
<comment type="similarity">
    <text evidence="1 4">Belongs to the RNase T2 family.</text>
</comment>
<dbReference type="GO" id="GO:0033897">
    <property type="term" value="F:ribonuclease T2 activity"/>
    <property type="evidence" value="ECO:0007669"/>
    <property type="project" value="InterPro"/>
</dbReference>
<dbReference type="GO" id="GO:0003723">
    <property type="term" value="F:RNA binding"/>
    <property type="evidence" value="ECO:0007669"/>
    <property type="project" value="InterPro"/>
</dbReference>
<proteinExistence type="inferred from homology"/>
<dbReference type="InterPro" id="IPR001568">
    <property type="entry name" value="RNase_T2-like"/>
</dbReference>
<dbReference type="InterPro" id="IPR018188">
    <property type="entry name" value="RNase_T2_His_AS_1"/>
</dbReference>
<keyword evidence="3" id="KW-0456">Lyase</keyword>
<evidence type="ECO:0000256" key="5">
    <source>
        <dbReference type="SAM" id="SignalP"/>
    </source>
</evidence>
<reference evidence="6 7" key="1">
    <citation type="submission" date="2024-01" db="EMBL/GenBank/DDBJ databases">
        <title>A telomere-to-telomere, gap-free genome of sweet tea (Lithocarpus litseifolius).</title>
        <authorList>
            <person name="Zhou J."/>
        </authorList>
    </citation>
    <scope>NUCLEOTIDE SEQUENCE [LARGE SCALE GENOMIC DNA]</scope>
    <source>
        <strain evidence="6">Zhou-2022a</strain>
        <tissue evidence="6">Leaf</tissue>
    </source>
</reference>
<evidence type="ECO:0000256" key="2">
    <source>
        <dbReference type="ARBA" id="ARBA00022722"/>
    </source>
</evidence>
<dbReference type="GO" id="GO:0006401">
    <property type="term" value="P:RNA catabolic process"/>
    <property type="evidence" value="ECO:0007669"/>
    <property type="project" value="TreeGrafter"/>
</dbReference>
<dbReference type="Gene3D" id="3.90.730.10">
    <property type="entry name" value="Ribonuclease T2-like"/>
    <property type="match status" value="1"/>
</dbReference>
<name>A0AAW2D5Z6_9ROSI</name>
<accession>A0AAW2D5Z6</accession>
<evidence type="ECO:0000313" key="7">
    <source>
        <dbReference type="Proteomes" id="UP001459277"/>
    </source>
</evidence>
<dbReference type="PANTHER" id="PTHR11240:SF22">
    <property type="entry name" value="RIBONUCLEASE T2"/>
    <property type="match status" value="1"/>
</dbReference>
<sequence>MNVLLFLFLVAIVVRATSQPPNPTPLRGLPYDYYFVVLHWPKSVCNTSRYQCTKPIPAYFTLHGLWPQRNNVQCLVDCTLNQIPDDHSNVLTQYWPNLYGDNITFWMWEYNKHGSCFKPFYQYQTDYFVSTFTVPLSTNLSGILSAVGIISGSPTIVGAIQTAIQTSTRFWPTMQCNRNLVGTLQLYQIYLFFNKTTMMQINCTKTQKGCTNPIDYT</sequence>
<evidence type="ECO:0000256" key="3">
    <source>
        <dbReference type="ARBA" id="ARBA00023239"/>
    </source>
</evidence>
<dbReference type="EMBL" id="JAZDWU010000004">
    <property type="protein sequence ID" value="KAL0006018.1"/>
    <property type="molecule type" value="Genomic_DNA"/>
</dbReference>
<protein>
    <submittedName>
        <fullName evidence="6">Uncharacterized protein</fullName>
    </submittedName>
</protein>
<keyword evidence="2" id="KW-0378">Hydrolase</keyword>
<gene>
    <name evidence="6" type="ORF">SO802_013579</name>
</gene>
<keyword evidence="5" id="KW-0732">Signal</keyword>
<keyword evidence="2" id="KW-0540">Nuclease</keyword>